<sequence>MMQVKKLLRRFRPCKSLFLNEPPAVIDGRHDVLCSKAFPTPPCDSLLRGNFDVDQGPVDGSQAPCKGLPDLLPPAVGPGDVRDVWQRHKSNVKADQGPEDLVKVTADRICTPAKEVGGGPGGSILPTDI</sequence>
<reference evidence="2" key="4">
    <citation type="journal article" date="2015" name="G3 (Bethesda)">
        <title>Genome sequences of three phytopathogenic species of the Magnaporthaceae family of fungi.</title>
        <authorList>
            <person name="Okagaki L.H."/>
            <person name="Nunes C.C."/>
            <person name="Sailsbery J."/>
            <person name="Clay B."/>
            <person name="Brown D."/>
            <person name="John T."/>
            <person name="Oh Y."/>
            <person name="Young N."/>
            <person name="Fitzgerald M."/>
            <person name="Haas B.J."/>
            <person name="Zeng Q."/>
            <person name="Young S."/>
            <person name="Adiconis X."/>
            <person name="Fan L."/>
            <person name="Levin J.Z."/>
            <person name="Mitchell T.K."/>
            <person name="Okubara P.A."/>
            <person name="Farman M.L."/>
            <person name="Kohn L.M."/>
            <person name="Birren B."/>
            <person name="Ma L.-J."/>
            <person name="Dean R.A."/>
        </authorList>
    </citation>
    <scope>NUCLEOTIDE SEQUENCE</scope>
    <source>
        <strain evidence="2">R3-111a-1</strain>
    </source>
</reference>
<protein>
    <submittedName>
        <fullName evidence="1 2">Uncharacterized protein</fullName>
    </submittedName>
</protein>
<dbReference type="GeneID" id="20354160"/>
<accession>J3PJL5</accession>
<dbReference type="Proteomes" id="UP000006039">
    <property type="component" value="Unassembled WGS sequence"/>
</dbReference>
<proteinExistence type="predicted"/>
<evidence type="ECO:0000313" key="2">
    <source>
        <dbReference type="EnsemblFungi" id="EJT68728"/>
    </source>
</evidence>
<dbReference type="EnsemblFungi" id="EJT68728">
    <property type="protein sequence ID" value="EJT68728"/>
    <property type="gene ID" value="GGTG_13702"/>
</dbReference>
<dbReference type="AlphaFoldDB" id="J3PJL5"/>
<gene>
    <name evidence="2" type="primary">20354160</name>
    <name evidence="1" type="ORF">GGTG_13702</name>
</gene>
<dbReference type="VEuPathDB" id="FungiDB:GGTG_13702"/>
<name>J3PJL5_GAET3</name>
<dbReference type="EMBL" id="GL385431">
    <property type="protein sequence ID" value="EJT68728.1"/>
    <property type="molecule type" value="Genomic_DNA"/>
</dbReference>
<evidence type="ECO:0000313" key="3">
    <source>
        <dbReference type="Proteomes" id="UP000006039"/>
    </source>
</evidence>
<dbReference type="HOGENOM" id="CLU_1948949_0_0_1"/>
<dbReference type="RefSeq" id="XP_009229883.1">
    <property type="nucleotide sequence ID" value="XM_009231619.1"/>
</dbReference>
<reference evidence="2" key="5">
    <citation type="submission" date="2018-04" db="UniProtKB">
        <authorList>
            <consortium name="EnsemblFungi"/>
        </authorList>
    </citation>
    <scope>IDENTIFICATION</scope>
    <source>
        <strain evidence="2">R3-111a-1</strain>
    </source>
</reference>
<organism evidence="1">
    <name type="scientific">Gaeumannomyces tritici (strain R3-111a-1)</name>
    <name type="common">Wheat and barley take-all root rot fungus</name>
    <name type="synonym">Gaeumannomyces graminis var. tritici</name>
    <dbReference type="NCBI Taxonomy" id="644352"/>
    <lineage>
        <taxon>Eukaryota</taxon>
        <taxon>Fungi</taxon>
        <taxon>Dikarya</taxon>
        <taxon>Ascomycota</taxon>
        <taxon>Pezizomycotina</taxon>
        <taxon>Sordariomycetes</taxon>
        <taxon>Sordariomycetidae</taxon>
        <taxon>Magnaporthales</taxon>
        <taxon>Magnaporthaceae</taxon>
        <taxon>Gaeumannomyces</taxon>
    </lineage>
</organism>
<evidence type="ECO:0000313" key="1">
    <source>
        <dbReference type="EMBL" id="EJT68728.1"/>
    </source>
</evidence>
<reference evidence="1" key="3">
    <citation type="submission" date="2010-09" db="EMBL/GenBank/DDBJ databases">
        <title>Annotation of Gaeumannomyces graminis var. tritici R3-111a-1.</title>
        <authorList>
            <consortium name="The Broad Institute Genome Sequencing Platform"/>
            <person name="Ma L.-J."/>
            <person name="Dead R."/>
            <person name="Young S.K."/>
            <person name="Zeng Q."/>
            <person name="Gargeya S."/>
            <person name="Fitzgerald M."/>
            <person name="Haas B."/>
            <person name="Abouelleil A."/>
            <person name="Alvarado L."/>
            <person name="Arachchi H.M."/>
            <person name="Berlin A."/>
            <person name="Brown A."/>
            <person name="Chapman S.B."/>
            <person name="Chen Z."/>
            <person name="Dunbar C."/>
            <person name="Freedman E."/>
            <person name="Gearin G."/>
            <person name="Gellesch M."/>
            <person name="Goldberg J."/>
            <person name="Griggs A."/>
            <person name="Gujja S."/>
            <person name="Heiman D."/>
            <person name="Howarth C."/>
            <person name="Larson L."/>
            <person name="Lui A."/>
            <person name="MacDonald P.J.P."/>
            <person name="Mehta T."/>
            <person name="Montmayeur A."/>
            <person name="Murphy C."/>
            <person name="Neiman D."/>
            <person name="Pearson M."/>
            <person name="Priest M."/>
            <person name="Roberts A."/>
            <person name="Saif S."/>
            <person name="Shea T."/>
            <person name="Shenoy N."/>
            <person name="Sisk P."/>
            <person name="Stolte C."/>
            <person name="Sykes S."/>
            <person name="Yandava C."/>
            <person name="Wortman J."/>
            <person name="Nusbaum C."/>
            <person name="Birren B."/>
        </authorList>
    </citation>
    <scope>NUCLEOTIDE SEQUENCE</scope>
    <source>
        <strain evidence="1">R3-111a-1</strain>
    </source>
</reference>
<reference evidence="1" key="2">
    <citation type="submission" date="2010-07" db="EMBL/GenBank/DDBJ databases">
        <authorList>
            <consortium name="The Broad Institute Genome Sequencing Platform"/>
            <consortium name="Broad Institute Genome Sequencing Center for Infectious Disease"/>
            <person name="Ma L.-J."/>
            <person name="Dead R."/>
            <person name="Young S."/>
            <person name="Zeng Q."/>
            <person name="Koehrsen M."/>
            <person name="Alvarado L."/>
            <person name="Berlin A."/>
            <person name="Chapman S.B."/>
            <person name="Chen Z."/>
            <person name="Freedman E."/>
            <person name="Gellesch M."/>
            <person name="Goldberg J."/>
            <person name="Griggs A."/>
            <person name="Gujja S."/>
            <person name="Heilman E.R."/>
            <person name="Heiman D."/>
            <person name="Hepburn T."/>
            <person name="Howarth C."/>
            <person name="Jen D."/>
            <person name="Larson L."/>
            <person name="Mehta T."/>
            <person name="Neiman D."/>
            <person name="Pearson M."/>
            <person name="Roberts A."/>
            <person name="Saif S."/>
            <person name="Shea T."/>
            <person name="Shenoy N."/>
            <person name="Sisk P."/>
            <person name="Stolte C."/>
            <person name="Sykes S."/>
            <person name="Walk T."/>
            <person name="White J."/>
            <person name="Yandava C."/>
            <person name="Haas B."/>
            <person name="Nusbaum C."/>
            <person name="Birren B."/>
        </authorList>
    </citation>
    <scope>NUCLEOTIDE SEQUENCE</scope>
    <source>
        <strain evidence="1">R3-111a-1</strain>
    </source>
</reference>
<keyword evidence="3" id="KW-1185">Reference proteome</keyword>
<reference evidence="3" key="1">
    <citation type="submission" date="2010-07" db="EMBL/GenBank/DDBJ databases">
        <title>The genome sequence of Gaeumannomyces graminis var. tritici strain R3-111a-1.</title>
        <authorList>
            <consortium name="The Broad Institute Genome Sequencing Platform"/>
            <person name="Ma L.-J."/>
            <person name="Dead R."/>
            <person name="Young S."/>
            <person name="Zeng Q."/>
            <person name="Koehrsen M."/>
            <person name="Alvarado L."/>
            <person name="Berlin A."/>
            <person name="Chapman S.B."/>
            <person name="Chen Z."/>
            <person name="Freedman E."/>
            <person name="Gellesch M."/>
            <person name="Goldberg J."/>
            <person name="Griggs A."/>
            <person name="Gujja S."/>
            <person name="Heilman E.R."/>
            <person name="Heiman D."/>
            <person name="Hepburn T."/>
            <person name="Howarth C."/>
            <person name="Jen D."/>
            <person name="Larson L."/>
            <person name="Mehta T."/>
            <person name="Neiman D."/>
            <person name="Pearson M."/>
            <person name="Roberts A."/>
            <person name="Saif S."/>
            <person name="Shea T."/>
            <person name="Shenoy N."/>
            <person name="Sisk P."/>
            <person name="Stolte C."/>
            <person name="Sykes S."/>
            <person name="Walk T."/>
            <person name="White J."/>
            <person name="Yandava C."/>
            <person name="Haas B."/>
            <person name="Nusbaum C."/>
            <person name="Birren B."/>
        </authorList>
    </citation>
    <scope>NUCLEOTIDE SEQUENCE [LARGE SCALE GENOMIC DNA]</scope>
    <source>
        <strain evidence="3">R3-111a-1</strain>
    </source>
</reference>